<dbReference type="Gene3D" id="3.60.15.10">
    <property type="entry name" value="Ribonuclease Z/Hydroxyacylglutathione hydrolase-like"/>
    <property type="match status" value="1"/>
</dbReference>
<dbReference type="PANTHER" id="PTHR43546">
    <property type="entry name" value="UPF0173 METAL-DEPENDENT HYDROLASE MJ1163-RELATED"/>
    <property type="match status" value="1"/>
</dbReference>
<dbReference type="AlphaFoldDB" id="D7EB81"/>
<organism evidence="1 2">
    <name type="scientific">Methanohalobium evestigatum (strain ATCC BAA-1072 / DSM 3721 / NBRC 107634 / OCM 161 / Z-7303)</name>
    <dbReference type="NCBI Taxonomy" id="644295"/>
    <lineage>
        <taxon>Archaea</taxon>
        <taxon>Methanobacteriati</taxon>
        <taxon>Methanobacteriota</taxon>
        <taxon>Stenosarchaea group</taxon>
        <taxon>Methanomicrobia</taxon>
        <taxon>Methanosarcinales</taxon>
        <taxon>Methanosarcinaceae</taxon>
        <taxon>Methanohalobium</taxon>
    </lineage>
</organism>
<dbReference type="Proteomes" id="UP000000391">
    <property type="component" value="Chromosome"/>
</dbReference>
<name>D7EB81_METEZ</name>
<dbReference type="InterPro" id="IPR050114">
    <property type="entry name" value="UPF0173_UPF0282_UlaG_hydrolase"/>
</dbReference>
<dbReference type="SUPFAM" id="SSF56281">
    <property type="entry name" value="Metallo-hydrolase/oxidoreductase"/>
    <property type="match status" value="1"/>
</dbReference>
<evidence type="ECO:0000313" key="2">
    <source>
        <dbReference type="Proteomes" id="UP000000391"/>
    </source>
</evidence>
<accession>D7EB81</accession>
<protein>
    <recommendedName>
        <fullName evidence="3">Zn-dependent hydrolase of the beta-lactamase fold-like protein</fullName>
    </recommendedName>
</protein>
<keyword evidence="2" id="KW-1185">Reference proteome</keyword>
<dbReference type="HOGENOM" id="CLU_070010_0_1_2"/>
<dbReference type="OrthoDB" id="28313at2157"/>
<reference evidence="1 2" key="1">
    <citation type="submission" date="2010-06" db="EMBL/GenBank/DDBJ databases">
        <title>Complete sequence chromosome of Methanohalobium evestigatum Z-7303.</title>
        <authorList>
            <consortium name="US DOE Joint Genome Institute"/>
            <person name="Lucas S."/>
            <person name="Copeland A."/>
            <person name="Lapidus A."/>
            <person name="Cheng J.-F."/>
            <person name="Bruce D."/>
            <person name="Goodwin L."/>
            <person name="Pitluck S."/>
            <person name="Saunders E."/>
            <person name="Detter J.C."/>
            <person name="Han C."/>
            <person name="Tapia R."/>
            <person name="Land M."/>
            <person name="Hauser L."/>
            <person name="Kyrpides N."/>
            <person name="Mikhailova N."/>
            <person name="Sieprawska-Lupa M."/>
            <person name="Whitman W.B."/>
            <person name="Anderson I."/>
            <person name="Woyke T."/>
        </authorList>
    </citation>
    <scope>NUCLEOTIDE SEQUENCE [LARGE SCALE GENOMIC DNA]</scope>
    <source>
        <strain evidence="2">ATCC BAA-1072 / DSM 3721 / NBRC 107634 / OCM 161 / Z-7303</strain>
    </source>
</reference>
<evidence type="ECO:0008006" key="3">
    <source>
        <dbReference type="Google" id="ProtNLM"/>
    </source>
</evidence>
<dbReference type="RefSeq" id="WP_013195163.1">
    <property type="nucleotide sequence ID" value="NC_014253.1"/>
</dbReference>
<gene>
    <name evidence="1" type="ordered locus">Metev_1761</name>
</gene>
<dbReference type="KEGG" id="mev:Metev_1761"/>
<dbReference type="GeneID" id="9347414"/>
<evidence type="ECO:0000313" key="1">
    <source>
        <dbReference type="EMBL" id="ADI74598.1"/>
    </source>
</evidence>
<dbReference type="EMBL" id="CP002069">
    <property type="protein sequence ID" value="ADI74598.1"/>
    <property type="molecule type" value="Genomic_DNA"/>
</dbReference>
<sequence>MTGLNEVFILDDTSTTIDNVTIKWLGHAGFMIKEAEINVYIDPYVLPTSIINFEDQADVLLITHEHFDHCNPESIRKVRKSYATTLIPESVTLDFKGDARRVRDGDMLRDHLSIKDVNIEVLPAYNIDKQYHPKGMGVGYLIELGGLRIYHTGDTDFIPEMNDVSADVVLVPIGGTYTMDESEAADAVASMSPKIAIPMHYNYVEGTEGDTEKFKQLVNENNPDVDVVILNFEQ</sequence>
<dbReference type="PANTHER" id="PTHR43546:SF8">
    <property type="entry name" value="METALLO-BETA-LACTAMASE DOMAIN-CONTAINING PROTEIN"/>
    <property type="match status" value="1"/>
</dbReference>
<dbReference type="Pfam" id="PF13483">
    <property type="entry name" value="Lactamase_B_3"/>
    <property type="match status" value="1"/>
</dbReference>
<dbReference type="STRING" id="644295.Metev_1761"/>
<proteinExistence type="predicted"/>
<dbReference type="InterPro" id="IPR036866">
    <property type="entry name" value="RibonucZ/Hydroxyglut_hydro"/>
</dbReference>